<sequence length="624" mass="70957">MSAYLKKLPPQPKSIRRVERKFPKNPRFKKRILPRKLRIIIYSILIVSLILFIFVGYPLLSFYSSAKAMKRETFQISQHLEALDFEAIQKDLKSMDKELTKLEGKANRYSYLQIIPGTSAFFEDAPIYTQAGRHGLKIAQIAFEELEPHQDLLDFSKGESSNKMVRAIRVTPFLLPRFDEISSEFHALRQSMDKIDSTKYPNKLFGHEVRSQVDLTLESIDRFDNSMPALKSFLGRLPHFMGDAGTGDRVYMLLFQNNKELRPSGGFLTSYAIITLKEGNVSSVVSADTFDIDKDCKLTFSCEPANPLTQKYLNQDHWFARDANLSPDYVVSADQFYSFWQKRQMPKVDGIFAMDTDVPKAMLEVLGPVKVEGFDEEFNSSNVIDILTSQARERREMANRKELLGLLMKALEGMIFDAPQDKWGGLGSAMLNQLYQKHLLLYTFDPQAQGFFDASNFSGRIQPTESDYLYINDANFGGGKGDFYITRDIKKEVTEENGQLTTKLTIHYVNSGEFEKELNPGYQSYVRILVPLGSELVAQDGSQEPVTVSEDLGKTVFTGLTITEPKKDSTYVVTYRLPKNITLSNYSLYLQKQPGKGADLYDIIVGKDERQVSLATDKLLQFGK</sequence>
<dbReference type="AlphaFoldDB" id="A0A1F4VQI0"/>
<organism evidence="2 3">
    <name type="scientific">candidate division WWE3 bacterium RIFCSPLOWO2_01_FULL_42_11</name>
    <dbReference type="NCBI Taxonomy" id="1802627"/>
    <lineage>
        <taxon>Bacteria</taxon>
        <taxon>Katanobacteria</taxon>
    </lineage>
</organism>
<accession>A0A1F4VQI0</accession>
<dbReference type="EMBL" id="MEVK01000018">
    <property type="protein sequence ID" value="OGC59305.1"/>
    <property type="molecule type" value="Genomic_DNA"/>
</dbReference>
<name>A0A1F4VQI0_UNCKA</name>
<evidence type="ECO:0000256" key="1">
    <source>
        <dbReference type="SAM" id="Phobius"/>
    </source>
</evidence>
<dbReference type="InterPro" id="IPR025101">
    <property type="entry name" value="DUF4012"/>
</dbReference>
<evidence type="ECO:0008006" key="4">
    <source>
        <dbReference type="Google" id="ProtNLM"/>
    </source>
</evidence>
<evidence type="ECO:0000313" key="3">
    <source>
        <dbReference type="Proteomes" id="UP000178964"/>
    </source>
</evidence>
<feature type="transmembrane region" description="Helical" evidence="1">
    <location>
        <begin position="39"/>
        <end position="60"/>
    </location>
</feature>
<dbReference type="STRING" id="1802627.A3A70_02585"/>
<reference evidence="2 3" key="1">
    <citation type="journal article" date="2016" name="Nat. Commun.">
        <title>Thousands of microbial genomes shed light on interconnected biogeochemical processes in an aquifer system.</title>
        <authorList>
            <person name="Anantharaman K."/>
            <person name="Brown C.T."/>
            <person name="Hug L.A."/>
            <person name="Sharon I."/>
            <person name="Castelle C.J."/>
            <person name="Probst A.J."/>
            <person name="Thomas B.C."/>
            <person name="Singh A."/>
            <person name="Wilkins M.J."/>
            <person name="Karaoz U."/>
            <person name="Brodie E.L."/>
            <person name="Williams K.H."/>
            <person name="Hubbard S.S."/>
            <person name="Banfield J.F."/>
        </authorList>
    </citation>
    <scope>NUCLEOTIDE SEQUENCE [LARGE SCALE GENOMIC DNA]</scope>
</reference>
<comment type="caution">
    <text evidence="2">The sequence shown here is derived from an EMBL/GenBank/DDBJ whole genome shotgun (WGS) entry which is preliminary data.</text>
</comment>
<dbReference type="Pfam" id="PF13196">
    <property type="entry name" value="DUF4012"/>
    <property type="match status" value="1"/>
</dbReference>
<keyword evidence="1" id="KW-0812">Transmembrane</keyword>
<evidence type="ECO:0000313" key="2">
    <source>
        <dbReference type="EMBL" id="OGC59305.1"/>
    </source>
</evidence>
<keyword evidence="1" id="KW-1133">Transmembrane helix</keyword>
<proteinExistence type="predicted"/>
<gene>
    <name evidence="2" type="ORF">A3A70_02585</name>
</gene>
<keyword evidence="1" id="KW-0472">Membrane</keyword>
<protein>
    <recommendedName>
        <fullName evidence="4">DUF4012 domain-containing protein</fullName>
    </recommendedName>
</protein>
<dbReference type="Proteomes" id="UP000178964">
    <property type="component" value="Unassembled WGS sequence"/>
</dbReference>